<reference evidence="1 2" key="1">
    <citation type="submission" date="2014-12" db="EMBL/GenBank/DDBJ databases">
        <title>Genome sequence of Flavobacterium anhuiense RCM74.</title>
        <authorList>
            <person name="Kim J.F."/>
            <person name="Song J.Y."/>
            <person name="Kwak M.-J."/>
            <person name="Lee S.-W."/>
        </authorList>
    </citation>
    <scope>NUCLEOTIDE SEQUENCE [LARGE SCALE GENOMIC DNA]</scope>
    <source>
        <strain evidence="1 2">RCM74</strain>
    </source>
</reference>
<proteinExistence type="predicted"/>
<dbReference type="AlphaFoldDB" id="A0A444VS94"/>
<dbReference type="EMBL" id="JUIV01000031">
    <property type="protein sequence ID" value="RYJ36475.1"/>
    <property type="molecule type" value="Genomic_DNA"/>
</dbReference>
<accession>A0A444VS94</accession>
<protein>
    <submittedName>
        <fullName evidence="1">Uncharacterized protein</fullName>
    </submittedName>
</protein>
<evidence type="ECO:0000313" key="2">
    <source>
        <dbReference type="Proteomes" id="UP000290433"/>
    </source>
</evidence>
<gene>
    <name evidence="1" type="ORF">NU08_4478</name>
</gene>
<comment type="caution">
    <text evidence="1">The sequence shown here is derived from an EMBL/GenBank/DDBJ whole genome shotgun (WGS) entry which is preliminary data.</text>
</comment>
<evidence type="ECO:0000313" key="1">
    <source>
        <dbReference type="EMBL" id="RYJ36475.1"/>
    </source>
</evidence>
<organism evidence="1 2">
    <name type="scientific">Flavobacterium anhuiense</name>
    <dbReference type="NCBI Taxonomy" id="459526"/>
    <lineage>
        <taxon>Bacteria</taxon>
        <taxon>Pseudomonadati</taxon>
        <taxon>Bacteroidota</taxon>
        <taxon>Flavobacteriia</taxon>
        <taxon>Flavobacteriales</taxon>
        <taxon>Flavobacteriaceae</taxon>
        <taxon>Flavobacterium</taxon>
    </lineage>
</organism>
<name>A0A444VS94_9FLAO</name>
<dbReference type="Proteomes" id="UP000290433">
    <property type="component" value="Unassembled WGS sequence"/>
</dbReference>
<sequence length="40" mass="4548">MCKILNNRRKRNALTIDKILAPGKKMDKYIGKTASKSMIP</sequence>